<dbReference type="KEGG" id="tel:tlr0323"/>
<name>Q8DM03_THEVB</name>
<dbReference type="eggNOG" id="ENOG5033B6D">
    <property type="taxonomic scope" value="Bacteria"/>
</dbReference>
<dbReference type="Proteomes" id="UP000000440">
    <property type="component" value="Chromosome"/>
</dbReference>
<dbReference type="STRING" id="197221.gene:10746906"/>
<dbReference type="EnsemblBacteria" id="BAC07875">
    <property type="protein sequence ID" value="BAC07875"/>
    <property type="gene ID" value="BAC07875"/>
</dbReference>
<reference evidence="1 2" key="1">
    <citation type="journal article" date="2002" name="DNA Res.">
        <title>Complete genome structure of the thermophilic cyanobacterium Thermosynechococcus elongatus BP-1.</title>
        <authorList>
            <person name="Nakamura Y."/>
            <person name="Kaneko T."/>
            <person name="Sato S."/>
            <person name="Ikeuchi M."/>
            <person name="Katoh H."/>
            <person name="Sasamoto S."/>
            <person name="Watanabe A."/>
            <person name="Iriguchi M."/>
            <person name="Kawashima K."/>
            <person name="Kimura T."/>
            <person name="Kishida Y."/>
            <person name="Kiyokawa C."/>
            <person name="Kohara M."/>
            <person name="Matsumoto M."/>
            <person name="Matsuno A."/>
            <person name="Nakazaki N."/>
            <person name="Shimpo S."/>
            <person name="Sugimoto M."/>
            <person name="Takeuchi C."/>
            <person name="Yamada M."/>
            <person name="Tabata S."/>
        </authorList>
    </citation>
    <scope>NUCLEOTIDE SEQUENCE [LARGE SCALE GENOMIC DNA]</scope>
    <source>
        <strain evidence="2">IAM M-273 / NIES-2133 / BP-1</strain>
    </source>
</reference>
<dbReference type="RefSeq" id="WP_011056178.1">
    <property type="nucleotide sequence ID" value="NC_004113.1"/>
</dbReference>
<proteinExistence type="predicted"/>
<dbReference type="EMBL" id="BA000039">
    <property type="protein sequence ID" value="BAC07875.1"/>
    <property type="molecule type" value="Genomic_DNA"/>
</dbReference>
<gene>
    <name evidence="1" type="ordered locus">tlr0323</name>
</gene>
<evidence type="ECO:0000313" key="1">
    <source>
        <dbReference type="EMBL" id="BAC07875.1"/>
    </source>
</evidence>
<sequence>MQTTLASRGFRMFGQRRVQADVRVARLLDQLGIRYRVDEDGDYRVIFDLGNGRSQQAFIDSQTQQLGSYEIRDVWSIGYISDGHLDQEIANYLLIENATKKIGAWELRPLANNKYIAVFCNKVAADCDAEALDMSIRIVLQVADELEKILEAGDRL</sequence>
<evidence type="ECO:0000313" key="2">
    <source>
        <dbReference type="Proteomes" id="UP000000440"/>
    </source>
</evidence>
<accession>Q8DM03</accession>
<protein>
    <submittedName>
        <fullName evidence="1">Tlr0323 protein</fullName>
    </submittedName>
</protein>
<keyword evidence="2" id="KW-1185">Reference proteome</keyword>
<dbReference type="AlphaFoldDB" id="Q8DM03"/>
<organism evidence="1 2">
    <name type="scientific">Thermosynechococcus vestitus (strain NIES-2133 / IAM M-273 / BP-1)</name>
    <dbReference type="NCBI Taxonomy" id="197221"/>
    <lineage>
        <taxon>Bacteria</taxon>
        <taxon>Bacillati</taxon>
        <taxon>Cyanobacteriota</taxon>
        <taxon>Cyanophyceae</taxon>
        <taxon>Acaryochloridales</taxon>
        <taxon>Thermosynechococcaceae</taxon>
        <taxon>Thermosynechococcus</taxon>
    </lineage>
</organism>